<dbReference type="STRING" id="926561.GCA_000379025_02780"/>
<evidence type="ECO:0000313" key="5">
    <source>
        <dbReference type="EMBL" id="TDX43686.1"/>
    </source>
</evidence>
<name>A0A4R8GDW1_9FIRM</name>
<keyword evidence="6" id="KW-1185">Reference proteome</keyword>
<evidence type="ECO:0000259" key="4">
    <source>
        <dbReference type="Pfam" id="PF01103"/>
    </source>
</evidence>
<dbReference type="EMBL" id="SOEG01000061">
    <property type="protein sequence ID" value="TDX43686.1"/>
    <property type="molecule type" value="Genomic_DNA"/>
</dbReference>
<keyword evidence="3" id="KW-0732">Signal</keyword>
<feature type="signal peptide" evidence="3">
    <location>
        <begin position="1"/>
        <end position="21"/>
    </location>
</feature>
<evidence type="ECO:0000256" key="3">
    <source>
        <dbReference type="SAM" id="SignalP"/>
    </source>
</evidence>
<protein>
    <submittedName>
        <fullName evidence="5">Surface antigen-like protein</fullName>
    </submittedName>
</protein>
<dbReference type="Pfam" id="PF01103">
    <property type="entry name" value="Omp85"/>
    <property type="match status" value="1"/>
</dbReference>
<feature type="chain" id="PRO_5020330614" evidence="3">
    <location>
        <begin position="22"/>
        <end position="341"/>
    </location>
</feature>
<dbReference type="AlphaFoldDB" id="A0A4R8GDW1"/>
<sequence length="341" mass="39278">MLKKIILLMILIILSTTNILAAEPETKIIRVPIIARSPETGVILGGMAIYLKEEEEKNLKVDLAAMYTQENQANIFLKSYKGYDDKKLELGISYQDWISKFYGIGNNTDIDNEEKYNSKGFKVEGSISKEIINDGFLGLITSYEDYSLSLNKEIEGIEESKGIDLLSLGLKYSYDTRDRRMNTRSGQYLNYEAKTYYYSMDDYKFFKHDIDYRFFKSISNEHTIGFQTKLEINRGEIPFQSLASLGNSNIMRGVINGRYIDNNKFAAQIEYRYPIHKKFSGVVFASIGEVYEKDFKTDQLKESYGLGVRYNLDKESGINMRLDLAFGQEESQFYVNIGESF</sequence>
<comment type="subcellular location">
    <subcellularLocation>
        <location evidence="1">Membrane</location>
    </subcellularLocation>
</comment>
<feature type="domain" description="Bacterial surface antigen (D15)" evidence="4">
    <location>
        <begin position="76"/>
        <end position="341"/>
    </location>
</feature>
<dbReference type="GO" id="GO:0019867">
    <property type="term" value="C:outer membrane"/>
    <property type="evidence" value="ECO:0007669"/>
    <property type="project" value="InterPro"/>
</dbReference>
<gene>
    <name evidence="5" type="ORF">C7959_1612</name>
</gene>
<proteinExistence type="predicted"/>
<evidence type="ECO:0000313" key="6">
    <source>
        <dbReference type="Proteomes" id="UP000295832"/>
    </source>
</evidence>
<accession>A0A4R8GDW1</accession>
<organism evidence="5 6">
    <name type="scientific">Orenia marismortui</name>
    <dbReference type="NCBI Taxonomy" id="46469"/>
    <lineage>
        <taxon>Bacteria</taxon>
        <taxon>Bacillati</taxon>
        <taxon>Bacillota</taxon>
        <taxon>Clostridia</taxon>
        <taxon>Halanaerobiales</taxon>
        <taxon>Halobacteroidaceae</taxon>
        <taxon>Orenia</taxon>
    </lineage>
</organism>
<dbReference type="InterPro" id="IPR000184">
    <property type="entry name" value="Bac_surfAg_D15"/>
</dbReference>
<reference evidence="5 6" key="1">
    <citation type="submission" date="2019-03" db="EMBL/GenBank/DDBJ databases">
        <title>Subsurface microbial communities from deep shales in Ohio and West Virginia, USA.</title>
        <authorList>
            <person name="Wrighton K."/>
        </authorList>
    </citation>
    <scope>NUCLEOTIDE SEQUENCE [LARGE SCALE GENOMIC DNA]</scope>
    <source>
        <strain evidence="5 6">MSL 6dP</strain>
    </source>
</reference>
<dbReference type="RefSeq" id="WP_134119229.1">
    <property type="nucleotide sequence ID" value="NZ_SOEG01000061.1"/>
</dbReference>
<evidence type="ECO:0000256" key="2">
    <source>
        <dbReference type="ARBA" id="ARBA00023136"/>
    </source>
</evidence>
<dbReference type="Proteomes" id="UP000295832">
    <property type="component" value="Unassembled WGS sequence"/>
</dbReference>
<keyword evidence="2" id="KW-0472">Membrane</keyword>
<dbReference type="Gene3D" id="2.40.160.50">
    <property type="entry name" value="membrane protein fhac: a member of the omp85/tpsb transporter family"/>
    <property type="match status" value="1"/>
</dbReference>
<evidence type="ECO:0000256" key="1">
    <source>
        <dbReference type="ARBA" id="ARBA00004370"/>
    </source>
</evidence>
<comment type="caution">
    <text evidence="5">The sequence shown here is derived from an EMBL/GenBank/DDBJ whole genome shotgun (WGS) entry which is preliminary data.</text>
</comment>